<protein>
    <submittedName>
        <fullName evidence="2">Secreted protein</fullName>
    </submittedName>
</protein>
<keyword evidence="1" id="KW-1185">Reference proteome</keyword>
<dbReference type="AlphaFoldDB" id="A0A7E4WDR0"/>
<dbReference type="WBParaSite" id="Pan_g9833.t1">
    <property type="protein sequence ID" value="Pan_g9833.t1"/>
    <property type="gene ID" value="Pan_g9833"/>
</dbReference>
<reference evidence="2" key="2">
    <citation type="submission" date="2020-10" db="UniProtKB">
        <authorList>
            <consortium name="WormBaseParasite"/>
        </authorList>
    </citation>
    <scope>IDENTIFICATION</scope>
</reference>
<proteinExistence type="predicted"/>
<sequence length="143" mass="16420">MFSQLFSTVSAGPPLACAHQHSTEIVRCVPLWPDRRRLARSRRQGAFGQVRLHLSVFSFVRSAASLRQCHQKQLPSKRDHSSCVFIYVVVIRWWKATPRALSLAHVNECVYRAQLLSGPLLLLLPPSKNRRRSWCLNTRWSSS</sequence>
<evidence type="ECO:0000313" key="2">
    <source>
        <dbReference type="WBParaSite" id="Pan_g9833.t1"/>
    </source>
</evidence>
<name>A0A7E4WDR0_PANRE</name>
<dbReference type="Proteomes" id="UP000492821">
    <property type="component" value="Unassembled WGS sequence"/>
</dbReference>
<accession>A0A7E4WDR0</accession>
<organism evidence="1 2">
    <name type="scientific">Panagrellus redivivus</name>
    <name type="common">Microworm</name>
    <dbReference type="NCBI Taxonomy" id="6233"/>
    <lineage>
        <taxon>Eukaryota</taxon>
        <taxon>Metazoa</taxon>
        <taxon>Ecdysozoa</taxon>
        <taxon>Nematoda</taxon>
        <taxon>Chromadorea</taxon>
        <taxon>Rhabditida</taxon>
        <taxon>Tylenchina</taxon>
        <taxon>Panagrolaimomorpha</taxon>
        <taxon>Panagrolaimoidea</taxon>
        <taxon>Panagrolaimidae</taxon>
        <taxon>Panagrellus</taxon>
    </lineage>
</organism>
<evidence type="ECO:0000313" key="1">
    <source>
        <dbReference type="Proteomes" id="UP000492821"/>
    </source>
</evidence>
<reference evidence="1" key="1">
    <citation type="journal article" date="2013" name="Genetics">
        <title>The draft genome and transcriptome of Panagrellus redivivus are shaped by the harsh demands of a free-living lifestyle.</title>
        <authorList>
            <person name="Srinivasan J."/>
            <person name="Dillman A.R."/>
            <person name="Macchietto M.G."/>
            <person name="Heikkinen L."/>
            <person name="Lakso M."/>
            <person name="Fracchia K.M."/>
            <person name="Antoshechkin I."/>
            <person name="Mortazavi A."/>
            <person name="Wong G."/>
            <person name="Sternberg P.W."/>
        </authorList>
    </citation>
    <scope>NUCLEOTIDE SEQUENCE [LARGE SCALE GENOMIC DNA]</scope>
    <source>
        <strain evidence="1">MT8872</strain>
    </source>
</reference>